<reference evidence="7" key="1">
    <citation type="submission" date="2018-05" db="EMBL/GenBank/DDBJ databases">
        <authorList>
            <person name="Lanie J.A."/>
            <person name="Ng W.-L."/>
            <person name="Kazmierczak K.M."/>
            <person name="Andrzejewski T.M."/>
            <person name="Davidsen T.M."/>
            <person name="Wayne K.J."/>
            <person name="Tettelin H."/>
            <person name="Glass J.I."/>
            <person name="Rusch D."/>
            <person name="Podicherti R."/>
            <person name="Tsui H.-C.T."/>
            <person name="Winkler M.E."/>
        </authorList>
    </citation>
    <scope>NUCLEOTIDE SEQUENCE</scope>
    <source>
        <strain evidence="7">O38_G3538</strain>
    </source>
</reference>
<evidence type="ECO:0000256" key="5">
    <source>
        <dbReference type="SAM" id="Phobius"/>
    </source>
</evidence>
<evidence type="ECO:0000256" key="3">
    <source>
        <dbReference type="ARBA" id="ARBA00022989"/>
    </source>
</evidence>
<feature type="transmembrane region" description="Helical" evidence="5">
    <location>
        <begin position="244"/>
        <end position="266"/>
    </location>
</feature>
<gene>
    <name evidence="7" type="primary">wzy</name>
</gene>
<dbReference type="AlphaFoldDB" id="A0A2Z4BVP5"/>
<evidence type="ECO:0000313" key="7">
    <source>
        <dbReference type="EMBL" id="AWU66741.1"/>
    </source>
</evidence>
<sequence length="423" mass="47496">MNIFYAAILSVNLFSPYISSWMVGVLPFPPGAILRDVLNALFVVLVLMRFFTERKKIHFSLIFTIFAWGALVLWVIALTIFSSDKVQAIMGGRSYILFPAVFIALAILKVCYSESLNVEKVVHYIILLMLTVAVIAIIDVLMKGELIKLLGYDEHYAGDQLNLINSYDGMIRATGGFSDALNFGYMLALGVLLCMECFSQGYKRAWMLIASLVIFTAICMTLTRGAILIAVIIYAFYMISNRKMLLSGITLFLIIIPILMVSTNIFDKYIDTLVGRFTDSSQTSRGSTQGRIDMAMNSLSYLSEHPSGIGLGTQGSGNMLSVKDNRLNTDNYFFWMALETGIVGLIINIFYMASQFYASFSLDRRYDTHRSYAHFRVYFLLGITFFISAALSSAPSSSTFSIYYWTILALMPFLNLSNRRCTI</sequence>
<feature type="transmembrane region" description="Helical" evidence="5">
    <location>
        <begin position="375"/>
        <end position="394"/>
    </location>
</feature>
<evidence type="ECO:0000256" key="2">
    <source>
        <dbReference type="ARBA" id="ARBA00022692"/>
    </source>
</evidence>
<comment type="subcellular location">
    <subcellularLocation>
        <location evidence="1">Membrane</location>
        <topology evidence="1">Multi-pass membrane protein</topology>
    </subcellularLocation>
</comment>
<evidence type="ECO:0000256" key="1">
    <source>
        <dbReference type="ARBA" id="ARBA00004141"/>
    </source>
</evidence>
<keyword evidence="4 5" id="KW-0472">Membrane</keyword>
<feature type="transmembrane region" description="Helical" evidence="5">
    <location>
        <begin position="33"/>
        <end position="51"/>
    </location>
</feature>
<dbReference type="PANTHER" id="PTHR37422:SF17">
    <property type="entry name" value="O-ANTIGEN LIGASE"/>
    <property type="match status" value="1"/>
</dbReference>
<feature type="transmembrane region" description="Helical" evidence="5">
    <location>
        <begin position="400"/>
        <end position="417"/>
    </location>
</feature>
<feature type="transmembrane region" description="Helical" evidence="5">
    <location>
        <begin position="208"/>
        <end position="237"/>
    </location>
</feature>
<feature type="transmembrane region" description="Helical" evidence="5">
    <location>
        <begin position="95"/>
        <end position="115"/>
    </location>
</feature>
<dbReference type="InterPro" id="IPR007016">
    <property type="entry name" value="O-antigen_ligase-rel_domated"/>
</dbReference>
<name>A0A2Z4BVP5_9ENTR</name>
<feature type="transmembrane region" description="Helical" evidence="5">
    <location>
        <begin position="121"/>
        <end position="142"/>
    </location>
</feature>
<feature type="transmembrane region" description="Helical" evidence="5">
    <location>
        <begin position="332"/>
        <end position="354"/>
    </location>
</feature>
<protein>
    <submittedName>
        <fullName evidence="7">O-antigen polymerase</fullName>
    </submittedName>
</protein>
<proteinExistence type="predicted"/>
<dbReference type="RefSeq" id="WP_286517108.1">
    <property type="nucleotide sequence ID" value="NZ_NDXY01000007.1"/>
</dbReference>
<evidence type="ECO:0000256" key="4">
    <source>
        <dbReference type="ARBA" id="ARBA00023136"/>
    </source>
</evidence>
<dbReference type="Pfam" id="PF04932">
    <property type="entry name" value="Wzy_C"/>
    <property type="match status" value="1"/>
</dbReference>
<organism evidence="7">
    <name type="scientific">Citrobacter werkmanii</name>
    <dbReference type="NCBI Taxonomy" id="67827"/>
    <lineage>
        <taxon>Bacteria</taxon>
        <taxon>Pseudomonadati</taxon>
        <taxon>Pseudomonadota</taxon>
        <taxon>Gammaproteobacteria</taxon>
        <taxon>Enterobacterales</taxon>
        <taxon>Enterobacteriaceae</taxon>
        <taxon>Citrobacter</taxon>
        <taxon>Citrobacter freundii complex</taxon>
    </lineage>
</organism>
<feature type="transmembrane region" description="Helical" evidence="5">
    <location>
        <begin position="6"/>
        <end position="26"/>
    </location>
</feature>
<dbReference type="InterPro" id="IPR051533">
    <property type="entry name" value="WaaL-like"/>
</dbReference>
<accession>A0A2Z4BVP5</accession>
<feature type="transmembrane region" description="Helical" evidence="5">
    <location>
        <begin position="57"/>
        <end position="83"/>
    </location>
</feature>
<dbReference type="PANTHER" id="PTHR37422">
    <property type="entry name" value="TEICHURONIC ACID BIOSYNTHESIS PROTEIN TUAE"/>
    <property type="match status" value="1"/>
</dbReference>
<dbReference type="EMBL" id="MH325902">
    <property type="protein sequence ID" value="AWU66741.1"/>
    <property type="molecule type" value="Genomic_DNA"/>
</dbReference>
<evidence type="ECO:0000259" key="6">
    <source>
        <dbReference type="Pfam" id="PF04932"/>
    </source>
</evidence>
<keyword evidence="2 5" id="KW-0812">Transmembrane</keyword>
<dbReference type="GO" id="GO:0016020">
    <property type="term" value="C:membrane"/>
    <property type="evidence" value="ECO:0007669"/>
    <property type="project" value="UniProtKB-SubCell"/>
</dbReference>
<feature type="domain" description="O-antigen ligase-related" evidence="6">
    <location>
        <begin position="210"/>
        <end position="347"/>
    </location>
</feature>
<keyword evidence="3 5" id="KW-1133">Transmembrane helix</keyword>